<accession>A0ABU9Y0F0</accession>
<gene>
    <name evidence="2" type="ORF">ABC974_06475</name>
</gene>
<sequence>MHLTHEAGSLSARDVTFAETDKRVVRWIAQQAVNVELFTIPLYMTTLYSIEGFHPITGKGNDFYKGRIWPGAKAAYFTEGDKTRPGWGNKQAFNIIFSIFIQEMLHLQMAANIATAIGCTPSFTDPALQDSDNGWTCYGPALTTIPNIVDLRDTDTYTDVKVDVGPLDEDRIKLFLAIEQPQDDAEHDIKRNKGRYFPKVPFDGGDPDYDPATAGILFGSIGYMYQCYRDYLQIRYDDGSCLWDHVFNPDGQQNDLFNTFSFPGHPMREYMGVETTVALTDSGIAFKQALNMMNAITDQGEGATLKARLKLANEAGLLTAVEVRYRPDRDALESDYPSYSDTGAQVPSGDAAARFDNDGEDHFERFKEVRQLMRDGGIVTWDKAGKAGNWSAADLITADYDPTDNPYELPTPEQIASALNNLYAEDVREQSHATLSQAVVGAIKGVTTVLDQYWNPKGASISFPYPSMSGSGDRMATAWAAMARMPDLSKGVPAPNTRIVNHTCQGLDLHAPDGIGTNSCALTQVYHTCRGSNLCKGMGGCGFVQPSGGGGNCSASVRSASEPTPGKPQGGGCSAVAVRAKGGLCGTPTPTPSGTTYTAPSDNRCGGFGGCAVPISACQIYPVSGTMDLYQLEPTPEANAGGFKPTKFGTIPFNKGDKVEDIAFAAFGAVAKHMKLKAPVQQEPNDIRLAFPPST</sequence>
<reference evidence="2 3" key="1">
    <citation type="submission" date="2024-05" db="EMBL/GenBank/DDBJ databases">
        <authorList>
            <person name="Liu Q."/>
            <person name="Xin Y.-H."/>
        </authorList>
    </citation>
    <scope>NUCLEOTIDE SEQUENCE [LARGE SCALE GENOMIC DNA]</scope>
    <source>
        <strain evidence="2 3">CGMCC 1.10181</strain>
    </source>
</reference>
<proteinExistence type="predicted"/>
<comment type="caution">
    <text evidence="2">The sequence shown here is derived from an EMBL/GenBank/DDBJ whole genome shotgun (WGS) entry which is preliminary data.</text>
</comment>
<name>A0ABU9Y0F0_9SPHN</name>
<dbReference type="Gene3D" id="1.20.1260.10">
    <property type="match status" value="1"/>
</dbReference>
<dbReference type="InterPro" id="IPR026820">
    <property type="entry name" value="VioB/RebD_dom"/>
</dbReference>
<keyword evidence="3" id="KW-1185">Reference proteome</keyword>
<evidence type="ECO:0000313" key="2">
    <source>
        <dbReference type="EMBL" id="MEN2789264.1"/>
    </source>
</evidence>
<protein>
    <submittedName>
        <fullName evidence="2">Ferritin-like domain-containing protein</fullName>
    </submittedName>
</protein>
<evidence type="ECO:0000259" key="1">
    <source>
        <dbReference type="Pfam" id="PF12902"/>
    </source>
</evidence>
<dbReference type="EMBL" id="JBDIME010000003">
    <property type="protein sequence ID" value="MEN2789264.1"/>
    <property type="molecule type" value="Genomic_DNA"/>
</dbReference>
<evidence type="ECO:0000313" key="3">
    <source>
        <dbReference type="Proteomes" id="UP001419910"/>
    </source>
</evidence>
<dbReference type="Pfam" id="PF12902">
    <property type="entry name" value="Ferritin-like"/>
    <property type="match status" value="1"/>
</dbReference>
<feature type="domain" description="Iminophenyl-pyruvate dimer synthase" evidence="1">
    <location>
        <begin position="30"/>
        <end position="305"/>
    </location>
</feature>
<dbReference type="InterPro" id="IPR012347">
    <property type="entry name" value="Ferritin-like"/>
</dbReference>
<organism evidence="2 3">
    <name type="scientific">Sphingomonas oligophenolica</name>
    <dbReference type="NCBI Taxonomy" id="301154"/>
    <lineage>
        <taxon>Bacteria</taxon>
        <taxon>Pseudomonadati</taxon>
        <taxon>Pseudomonadota</taxon>
        <taxon>Alphaproteobacteria</taxon>
        <taxon>Sphingomonadales</taxon>
        <taxon>Sphingomonadaceae</taxon>
        <taxon>Sphingomonas</taxon>
    </lineage>
</organism>
<dbReference type="Proteomes" id="UP001419910">
    <property type="component" value="Unassembled WGS sequence"/>
</dbReference>
<dbReference type="RefSeq" id="WP_343891918.1">
    <property type="nucleotide sequence ID" value="NZ_BAAAEH010000047.1"/>
</dbReference>